<dbReference type="GO" id="GO:0008146">
    <property type="term" value="F:sulfotransferase activity"/>
    <property type="evidence" value="ECO:0007669"/>
    <property type="project" value="InterPro"/>
</dbReference>
<evidence type="ECO:0000313" key="4">
    <source>
        <dbReference type="Proteomes" id="UP001165740"/>
    </source>
</evidence>
<sequence length="305" mass="35786">MSSDVLNHRPDGIPLSLARSPWEAYGSRVHVFPSIADPVKHVEDVRNLPMREDDVIIAAYPKSGTHWVWEVTHMLLHQTTEHERRTKEHLMLEATPDLQTIMDEPSPRIINSHLEFTHLPQEILTKRTKIIHLIRNPKDTLISLYYHYLAIAADFTVQALLDAAIQNKLMYPSQFDYLRQMSQFQKEHPDHPVLHIYYEEMNKDPDRILRKLATFLDVAGSDEFLQEVKEACKFESLKKIEEEEKKELPENLDRLCKENNVKVKMIRKGIVGDWKNELTKDQSDQLDAYIAREMDKGLDFNFIYE</sequence>
<dbReference type="Proteomes" id="UP001165740">
    <property type="component" value="Chromosome 12"/>
</dbReference>
<organism evidence="4 5">
    <name type="scientific">Biomphalaria glabrata</name>
    <name type="common">Bloodfluke planorb</name>
    <name type="synonym">Freshwater snail</name>
    <dbReference type="NCBI Taxonomy" id="6526"/>
    <lineage>
        <taxon>Eukaryota</taxon>
        <taxon>Metazoa</taxon>
        <taxon>Spiralia</taxon>
        <taxon>Lophotrochozoa</taxon>
        <taxon>Mollusca</taxon>
        <taxon>Gastropoda</taxon>
        <taxon>Heterobranchia</taxon>
        <taxon>Euthyneura</taxon>
        <taxon>Panpulmonata</taxon>
        <taxon>Hygrophila</taxon>
        <taxon>Lymnaeoidea</taxon>
        <taxon>Planorbidae</taxon>
        <taxon>Biomphalaria</taxon>
    </lineage>
</organism>
<evidence type="ECO:0000256" key="2">
    <source>
        <dbReference type="ARBA" id="ARBA00022679"/>
    </source>
</evidence>
<name>A0A9W2YFW7_BIOGL</name>
<evidence type="ECO:0000313" key="5">
    <source>
        <dbReference type="RefSeq" id="XP_055861551.1"/>
    </source>
</evidence>
<evidence type="ECO:0000256" key="1">
    <source>
        <dbReference type="ARBA" id="ARBA00005771"/>
    </source>
</evidence>
<dbReference type="RefSeq" id="XP_055861551.1">
    <property type="nucleotide sequence ID" value="XM_056005576.1"/>
</dbReference>
<keyword evidence="4" id="KW-1185">Reference proteome</keyword>
<protein>
    <submittedName>
        <fullName evidence="5 6">Sulfotransferase 1B1-like</fullName>
    </submittedName>
</protein>
<dbReference type="OrthoDB" id="6341251at2759"/>
<evidence type="ECO:0000259" key="3">
    <source>
        <dbReference type="Pfam" id="PF00685"/>
    </source>
</evidence>
<dbReference type="SUPFAM" id="SSF52540">
    <property type="entry name" value="P-loop containing nucleoside triphosphate hydrolases"/>
    <property type="match status" value="1"/>
</dbReference>
<dbReference type="GeneID" id="106078367"/>
<accession>A0A9W2YFW7</accession>
<dbReference type="AlphaFoldDB" id="A0A9W2YFW7"/>
<dbReference type="Gene3D" id="3.40.50.300">
    <property type="entry name" value="P-loop containing nucleotide triphosphate hydrolases"/>
    <property type="match status" value="1"/>
</dbReference>
<evidence type="ECO:0000313" key="6">
    <source>
        <dbReference type="RefSeq" id="XP_055861552.1"/>
    </source>
</evidence>
<comment type="similarity">
    <text evidence="1">Belongs to the sulfotransferase 1 family.</text>
</comment>
<dbReference type="PANTHER" id="PTHR11783">
    <property type="entry name" value="SULFOTRANSFERASE SULT"/>
    <property type="match status" value="1"/>
</dbReference>
<proteinExistence type="inferred from homology"/>
<dbReference type="Pfam" id="PF00685">
    <property type="entry name" value="Sulfotransfer_1"/>
    <property type="match status" value="1"/>
</dbReference>
<dbReference type="InterPro" id="IPR027417">
    <property type="entry name" value="P-loop_NTPase"/>
</dbReference>
<gene>
    <name evidence="5 6" type="primary">LOC106078367</name>
</gene>
<dbReference type="InterPro" id="IPR000863">
    <property type="entry name" value="Sulfotransferase_dom"/>
</dbReference>
<dbReference type="RefSeq" id="XP_055861552.1">
    <property type="nucleotide sequence ID" value="XM_056005577.1"/>
</dbReference>
<reference evidence="5 6" key="1">
    <citation type="submission" date="2025-04" db="UniProtKB">
        <authorList>
            <consortium name="RefSeq"/>
        </authorList>
    </citation>
    <scope>IDENTIFICATION</scope>
</reference>
<keyword evidence="2" id="KW-0808">Transferase</keyword>
<feature type="domain" description="Sulfotransferase" evidence="3">
    <location>
        <begin position="53"/>
        <end position="296"/>
    </location>
</feature>